<evidence type="ECO:0000259" key="2">
    <source>
        <dbReference type="Pfam" id="PF20434"/>
    </source>
</evidence>
<protein>
    <submittedName>
        <fullName evidence="3">Acetyl esterase/lipase</fullName>
    </submittedName>
</protein>
<proteinExistence type="predicted"/>
<accession>A0ABT6LQU7</accession>
<dbReference type="InterPro" id="IPR029058">
    <property type="entry name" value="AB_hydrolase_fold"/>
</dbReference>
<feature type="domain" description="BD-FAE-like" evidence="2">
    <location>
        <begin position="1"/>
        <end position="151"/>
    </location>
</feature>
<keyword evidence="4" id="KW-1185">Reference proteome</keyword>
<dbReference type="EMBL" id="JARXVH010000010">
    <property type="protein sequence ID" value="MDH6218673.1"/>
    <property type="molecule type" value="Genomic_DNA"/>
</dbReference>
<dbReference type="SUPFAM" id="SSF53474">
    <property type="entry name" value="alpha/beta-Hydrolases"/>
    <property type="match status" value="1"/>
</dbReference>
<evidence type="ECO:0000313" key="4">
    <source>
        <dbReference type="Proteomes" id="UP001160499"/>
    </source>
</evidence>
<evidence type="ECO:0000313" key="3">
    <source>
        <dbReference type="EMBL" id="MDH6218673.1"/>
    </source>
</evidence>
<reference evidence="3 4" key="1">
    <citation type="submission" date="2023-04" db="EMBL/GenBank/DDBJ databases">
        <title>Forest soil microbial communities from Buena Vista Peninsula, Colon Province, Panama.</title>
        <authorList>
            <person name="Bouskill N."/>
        </authorList>
    </citation>
    <scope>NUCLEOTIDE SEQUENCE [LARGE SCALE GENOMIC DNA]</scope>
    <source>
        <strain evidence="3 4">GGS1</strain>
    </source>
</reference>
<dbReference type="InterPro" id="IPR050300">
    <property type="entry name" value="GDXG_lipolytic_enzyme"/>
</dbReference>
<dbReference type="Gene3D" id="3.40.50.1820">
    <property type="entry name" value="alpha/beta hydrolase"/>
    <property type="match status" value="1"/>
</dbReference>
<dbReference type="PANTHER" id="PTHR48081">
    <property type="entry name" value="AB HYDROLASE SUPERFAMILY PROTEIN C4A8.06C"/>
    <property type="match status" value="1"/>
</dbReference>
<dbReference type="InterPro" id="IPR049492">
    <property type="entry name" value="BD-FAE-like_dom"/>
</dbReference>
<gene>
    <name evidence="3" type="ORF">M2283_006007</name>
</gene>
<dbReference type="PANTHER" id="PTHR48081:SF13">
    <property type="entry name" value="ALPHA_BETA HYDROLASE"/>
    <property type="match status" value="1"/>
</dbReference>
<sequence>MKSAIRYLRAHSGTYGIDTSEVAVWGQSAGGYLAAMAGATSGTKDFVSGDDLDQGSDVQAVVDEFGAGDLAKLADDYVAATKATYEAPGSFVNAYVFGPGSKETVTTDPAANKAANPATYLSSTSAPFILLQGDRDRIISPSQSLILLDALKAKGVEATRYVIKGADHGDMSFLGDPKAGLPWSTQKVMGIITGFLDQKLQK</sequence>
<dbReference type="Pfam" id="PF20434">
    <property type="entry name" value="BD-FAE"/>
    <property type="match status" value="1"/>
</dbReference>
<dbReference type="Proteomes" id="UP001160499">
    <property type="component" value="Unassembled WGS sequence"/>
</dbReference>
<keyword evidence="1" id="KW-0378">Hydrolase</keyword>
<name>A0ABT6LQU7_9ACTN</name>
<organism evidence="3 4">
    <name type="scientific">Streptomyces pseudovenezuelae</name>
    <dbReference type="NCBI Taxonomy" id="67350"/>
    <lineage>
        <taxon>Bacteria</taxon>
        <taxon>Bacillati</taxon>
        <taxon>Actinomycetota</taxon>
        <taxon>Actinomycetes</taxon>
        <taxon>Kitasatosporales</taxon>
        <taxon>Streptomycetaceae</taxon>
        <taxon>Streptomyces</taxon>
        <taxon>Streptomyces aurantiacus group</taxon>
    </lineage>
</organism>
<evidence type="ECO:0000256" key="1">
    <source>
        <dbReference type="ARBA" id="ARBA00022801"/>
    </source>
</evidence>
<comment type="caution">
    <text evidence="3">The sequence shown here is derived from an EMBL/GenBank/DDBJ whole genome shotgun (WGS) entry which is preliminary data.</text>
</comment>